<keyword evidence="3 8" id="KW-0812">Transmembrane</keyword>
<evidence type="ECO:0000256" key="3">
    <source>
        <dbReference type="ARBA" id="ARBA00022692"/>
    </source>
</evidence>
<feature type="non-terminal residue" evidence="9">
    <location>
        <position position="334"/>
    </location>
</feature>
<dbReference type="Proteomes" id="UP000186817">
    <property type="component" value="Unassembled WGS sequence"/>
</dbReference>
<keyword evidence="9" id="KW-0675">Receptor</keyword>
<feature type="region of interest" description="Disordered" evidence="7">
    <location>
        <begin position="235"/>
        <end position="304"/>
    </location>
</feature>
<keyword evidence="4 8" id="KW-1133">Transmembrane helix</keyword>
<evidence type="ECO:0000256" key="2">
    <source>
        <dbReference type="ARBA" id="ARBA00008573"/>
    </source>
</evidence>
<organism evidence="9 10">
    <name type="scientific">Symbiodinium microadriaticum</name>
    <name type="common">Dinoflagellate</name>
    <name type="synonym">Zooxanthella microadriatica</name>
    <dbReference type="NCBI Taxonomy" id="2951"/>
    <lineage>
        <taxon>Eukaryota</taxon>
        <taxon>Sar</taxon>
        <taxon>Alveolata</taxon>
        <taxon>Dinophyceae</taxon>
        <taxon>Suessiales</taxon>
        <taxon>Symbiodiniaceae</taxon>
        <taxon>Symbiodinium</taxon>
    </lineage>
</organism>
<evidence type="ECO:0000256" key="5">
    <source>
        <dbReference type="ARBA" id="ARBA00023136"/>
    </source>
</evidence>
<evidence type="ECO:0000256" key="6">
    <source>
        <dbReference type="RuleBase" id="RU362006"/>
    </source>
</evidence>
<evidence type="ECO:0000313" key="9">
    <source>
        <dbReference type="EMBL" id="OLP77323.1"/>
    </source>
</evidence>
<evidence type="ECO:0000256" key="1">
    <source>
        <dbReference type="ARBA" id="ARBA00004141"/>
    </source>
</evidence>
<dbReference type="GO" id="GO:0016020">
    <property type="term" value="C:membrane"/>
    <property type="evidence" value="ECO:0007669"/>
    <property type="project" value="UniProtKB-SubCell"/>
</dbReference>
<comment type="caution">
    <text evidence="9">The sequence shown here is derived from an EMBL/GenBank/DDBJ whole genome shotgun (WGS) entry which is preliminary data.</text>
</comment>
<keyword evidence="5 8" id="KW-0472">Membrane</keyword>
<name>A0A1Q9C325_SYMMI</name>
<comment type="similarity">
    <text evidence="2 6">Belongs to the DP1 family.</text>
</comment>
<evidence type="ECO:0000256" key="4">
    <source>
        <dbReference type="ARBA" id="ARBA00022989"/>
    </source>
</evidence>
<sequence>MGKERSRSLDERAQLVNLWLDEVPPVRWLADKSTLGIQPLAVAFAGFFWMVLFALWGFMGELVCKVVGNLYPMYASFRALEDGDHQQVSSWLTYWVSFAALTLLEGVWCRFMAWLPFYYVLRLALIVWLFLPVTGGAQALTEALGRASRQNGEEGKASWYTRSALRLRGPGGVEMDATELLGGIKALSPVGNTRKGTTTETVGQHARTDGFAQAPKCCIPDFFIFPRRDAERSQLLDPRVSSEDLTLPGNITYPRKTGGEEESAKPLTEPTQEDHSDRLARVKRTPTITGSSKGDAERSQLLDPRVSSEVELLLDTENLPQESLAQPKEAECPA</sequence>
<feature type="transmembrane region" description="Helical" evidence="8">
    <location>
        <begin position="40"/>
        <end position="59"/>
    </location>
</feature>
<keyword evidence="10" id="KW-1185">Reference proteome</keyword>
<dbReference type="PANTHER" id="PTHR12300">
    <property type="entry name" value="HVA22-LIKE PROTEINS"/>
    <property type="match status" value="1"/>
</dbReference>
<accession>A0A1Q9C325</accession>
<dbReference type="Pfam" id="PF03134">
    <property type="entry name" value="TB2_DP1_HVA22"/>
    <property type="match status" value="1"/>
</dbReference>
<protein>
    <submittedName>
        <fullName evidence="9">Receptor expression-enhancing protein 2</fullName>
    </submittedName>
</protein>
<evidence type="ECO:0000313" key="10">
    <source>
        <dbReference type="Proteomes" id="UP000186817"/>
    </source>
</evidence>
<comment type="subcellular location">
    <subcellularLocation>
        <location evidence="1 6">Membrane</location>
        <topology evidence="1 6">Multi-pass membrane protein</topology>
    </subcellularLocation>
</comment>
<proteinExistence type="inferred from homology"/>
<dbReference type="EMBL" id="LSRX01001792">
    <property type="protein sequence ID" value="OLP77323.1"/>
    <property type="molecule type" value="Genomic_DNA"/>
</dbReference>
<evidence type="ECO:0000256" key="7">
    <source>
        <dbReference type="SAM" id="MobiDB-lite"/>
    </source>
</evidence>
<reference evidence="9 10" key="1">
    <citation type="submission" date="2016-02" db="EMBL/GenBank/DDBJ databases">
        <title>Genome analysis of coral dinoflagellate symbionts highlights evolutionary adaptations to a symbiotic lifestyle.</title>
        <authorList>
            <person name="Aranda M."/>
            <person name="Li Y."/>
            <person name="Liew Y.J."/>
            <person name="Baumgarten S."/>
            <person name="Simakov O."/>
            <person name="Wilson M."/>
            <person name="Piel J."/>
            <person name="Ashoor H."/>
            <person name="Bougouffa S."/>
            <person name="Bajic V.B."/>
            <person name="Ryu T."/>
            <person name="Ravasi T."/>
            <person name="Bayer T."/>
            <person name="Micklem G."/>
            <person name="Kim H."/>
            <person name="Bhak J."/>
            <person name="Lajeunesse T.C."/>
            <person name="Voolstra C.R."/>
        </authorList>
    </citation>
    <scope>NUCLEOTIDE SEQUENCE [LARGE SCALE GENOMIC DNA]</scope>
    <source>
        <strain evidence="9 10">CCMP2467</strain>
    </source>
</reference>
<dbReference type="PANTHER" id="PTHR12300:SF161">
    <property type="entry name" value="RECEPTOR EXPRESSION-ENHANCING PROTEIN"/>
    <property type="match status" value="1"/>
</dbReference>
<evidence type="ECO:0000256" key="8">
    <source>
        <dbReference type="SAM" id="Phobius"/>
    </source>
</evidence>
<dbReference type="InterPro" id="IPR004345">
    <property type="entry name" value="TB2_DP1_HVA22"/>
</dbReference>
<dbReference type="AlphaFoldDB" id="A0A1Q9C325"/>
<feature type="transmembrane region" description="Helical" evidence="8">
    <location>
        <begin position="120"/>
        <end position="140"/>
    </location>
</feature>
<dbReference type="OrthoDB" id="10009287at2759"/>
<feature type="transmembrane region" description="Helical" evidence="8">
    <location>
        <begin position="92"/>
        <end position="113"/>
    </location>
</feature>
<gene>
    <name evidence="9" type="primary">Reep2</name>
    <name evidence="9" type="ORF">AK812_SmicGene42624</name>
</gene>